<evidence type="ECO:0000313" key="11">
    <source>
        <dbReference type="Proteomes" id="UP001629113"/>
    </source>
</evidence>
<dbReference type="PROSITE" id="PS52004">
    <property type="entry name" value="KS3_2"/>
    <property type="match status" value="1"/>
</dbReference>
<dbReference type="InterPro" id="IPR001227">
    <property type="entry name" value="Ac_transferase_dom_sf"/>
</dbReference>
<feature type="region of interest" description="Disordered" evidence="6">
    <location>
        <begin position="1756"/>
        <end position="1792"/>
    </location>
</feature>
<dbReference type="InterPro" id="IPR016035">
    <property type="entry name" value="Acyl_Trfase/lysoPLipase"/>
</dbReference>
<dbReference type="Pfam" id="PF00698">
    <property type="entry name" value="Acyl_transf_1"/>
    <property type="match status" value="1"/>
</dbReference>
<evidence type="ECO:0000256" key="1">
    <source>
        <dbReference type="ARBA" id="ARBA00022450"/>
    </source>
</evidence>
<dbReference type="Gene3D" id="3.30.70.250">
    <property type="entry name" value="Malonyl-CoA ACP transacylase, ACP-binding"/>
    <property type="match status" value="2"/>
</dbReference>
<feature type="active site" description="Proton acceptor; for dehydratase activity" evidence="5">
    <location>
        <position position="1332"/>
    </location>
</feature>
<evidence type="ECO:0000256" key="4">
    <source>
        <dbReference type="ARBA" id="ARBA00023315"/>
    </source>
</evidence>
<keyword evidence="3" id="KW-0808">Transferase</keyword>
<dbReference type="InterPro" id="IPR049900">
    <property type="entry name" value="PKS_mFAS_DH"/>
</dbReference>
<keyword evidence="2" id="KW-0597">Phosphoprotein</keyword>
<feature type="domain" description="Ketosynthase family 3 (KS3)" evidence="8">
    <location>
        <begin position="374"/>
        <end position="813"/>
    </location>
</feature>
<dbReference type="InterPro" id="IPR014031">
    <property type="entry name" value="Ketoacyl_synth_C"/>
</dbReference>
<sequence length="2342" mass="255217">MADQPNLKLVIFGDQTFDLTHRWKDLFHIRNNPAVEDFLAKSYTAIRNEIYKLPVEIRNNIPRFTCLNDLILSNQDGPRRVPAIDTAVSCIYELATFISQADTWYHGNEDLMVMGLCLGGLASSAVCTSRTTIELIPRAVVAVVTAFRTGALGSEMAARLVPRTSLEELEGEWSILVSGATAADALSKYCERTLLPTLTRPYVSASSSNSITVSGSPSILAQLVASNEFKGLRTKTLPVHGPLHASHLYTADNVDEIVQGLGLGCGPERSEHIPFLSSTGSMIKGPNFASLLRSAVDAIVAQPMRFVELLDQARDHIQAVNPKSLETTPICTTVDKLLSKTLKSTPLASLVSGPALAAQQKTETPKTSPPNPKTTKLAIIGMAGRFPGGANDTDAFWDLLYQGLDVHKSVPPRRWDVNTHVDLTLKKKNTGGVPWGCWLDDAGLFDARFFNISPREAPQIDPAQRLALMTAYEAIEQAGIVVDATPSTRPDRVGVFFGVTANDWAESNSAQEIDTYAIPGGNRAFVAGRINYFYKFSGPSYAVDTACSSALSAIHIACNSIWRGDIDTAIAGGTNIITNPDPHAGLDRGHFLSRTGNCKTFDDGADGYCRGEGVGTIIIKRLEDAIADKDNILAVVLDTMTNHSSESESITRPHEGAQKAIFSKLMNQGVIDPYSVGYIEMHGTGTQVGDATEMSSVLSCFAPPLSEVRRGRATDEALFLGSAKANIGHGEASSGSSALIKVLMMMQRNTILPHCGIKTKINRKFPTDLTQRNVHIPLVPTPWNRSSDPNKPRRALVNNFGAAGGNTAILLEDAPLQPESTEVDPRSVHLIAVSAKSGTALQGNLKSLLKYLQENPDTSVGSLSYTTTARRVHYQHRVMLSSSLVHDICTQIETALVTNAGVTRPKSTPKYVFTFTGQGAQYPGMGKELLAHLGVFRTAMTRLDQICQGLGFPSVLPVLQADEEQDINTFEPVAVQLASVCMQIALTKLWTSWGIVPVAVVGHSLGEYAALNYASVLSDADTLYLVGKRAQILQEKCTRDTHAMLVVRGSVEEITAALGDAKDMIEFACINSPVETVLAGSNEAIANAKTVLTETNQKTTSLKVPFAFHSAQMDPMLPDLEEAARRVTFSKPKLPVLCPLDGSIVQDAGVFGPEYLVRHSRQPVNMIAALLAGRSAKYIADNTMTIEIGPHPATGGMVRGVLGSAVPTLASSQRGRSIWSVLATTLKHMYIAGAAISWQECHADFKASLNLLSLPTYKWDLKDYWMTYVHDWSLRKGEPPLVIERIVQRGGPNLETSTIHRTVEETETANGVHLVVESDITRPDMSPLVQGHEIDGIPLCTPSVWADIALTLGTYLLQRYRPGHAKNVVDVTDMNILKALILRHGSTKQLLQVHSNVDWSSDSATIKFMSFDNKQKLQEHANCKVIFKDGSLQKTLQKDVPAIKQKIQKMRDGIASGEVARYNGAMCYRAIRPLAKFHPDYRVAGELLLNSETLEAASRSNFSNVKRGGAFHTHPGVIDGLSQICGFAMNCNDYADLDGDVFMNHGWGSLQLFEPIDLDAEYTTYTRMVQGKVDPSLWFGDIVILNSKDQVAAYFGQAIIQQVARRVLKVILSLESGAKSQAAQKQLPRKQASTQVAATAHVESTSKPLIATRAPTLAPTATPKVSQVTSTKTQSSNIEKVMAIIAEESGVALEDLTDGTDLADCGVDSLLGLTIQARFKEELEQEVDFNALLFEYPTVGELKTFFGGGDSSSVDISPSGTLTPTSSAAQRSTAPSIAASDTSSNSSAPPVIDGVSGNKVDFDFSRALQIISEESGVALDELTSDTVFADAGIDSLLSLVVVSRFKDELGLNITNESLFLECPTVGELESFLRGEDADTGNESPQPVTRTQSDVKSGSNGISNGIFPALPPPQQSQLTPAETASLATREKAVDRLVAKYTAGFTGPTAFLESARVFKDSEKVVLITGASGSLGSHLVYHISQMPDVETIICLNRNNREEPLRRQIKAMRDKGIRFPEELKKKLVVLQTDTSKPMLGLEPEVYGRLVSTATHLIHSAWPMSGKRAFDGFELQFQVMRNLIDLSCDITSQRSSSFKFSFQLVSSIGVVGLYGRGDINKKVHVPEERFGIDCILNNGYGDAKWGCERMLDETLHQHPDRFRAMVVRLGQIAGSKTSGYWNPLEHFGFLVKSAQTLNALPDVQGEVYWTPVNDMADTLADLVLGDHTPYRFYHLENPIGQSWTHMNAILMDATGIQNLIPFEEWRERVATAPQKDNPVQTLIDFLDDNFIRMSYGRLVMNPKHTLEHSKSLRAVKPISENVVRKYVHIWKEIGFLKQQGASYTWVP</sequence>
<dbReference type="Gene3D" id="3.30.70.3290">
    <property type="match status" value="1"/>
</dbReference>
<dbReference type="InterPro" id="IPR050091">
    <property type="entry name" value="PKS_NRPS_Biosynth_Enz"/>
</dbReference>
<evidence type="ECO:0000256" key="5">
    <source>
        <dbReference type="PROSITE-ProRule" id="PRU01363"/>
    </source>
</evidence>
<dbReference type="Pfam" id="PF22621">
    <property type="entry name" value="CurL-like_PKS_C"/>
    <property type="match status" value="1"/>
</dbReference>
<dbReference type="InterPro" id="IPR018201">
    <property type="entry name" value="Ketoacyl_synth_AS"/>
</dbReference>
<dbReference type="EMBL" id="JBFCZG010000010">
    <property type="protein sequence ID" value="KAL3417762.1"/>
    <property type="molecule type" value="Genomic_DNA"/>
</dbReference>
<feature type="domain" description="Carrier" evidence="7">
    <location>
        <begin position="1801"/>
        <end position="1876"/>
    </location>
</feature>
<feature type="compositionally biased region" description="Low complexity" evidence="6">
    <location>
        <begin position="1775"/>
        <end position="1790"/>
    </location>
</feature>
<keyword evidence="1" id="KW-0596">Phosphopantetheine</keyword>
<dbReference type="InterPro" id="IPR020806">
    <property type="entry name" value="PKS_PP-bd"/>
</dbReference>
<evidence type="ECO:0000313" key="10">
    <source>
        <dbReference type="EMBL" id="KAL3417762.1"/>
    </source>
</evidence>
<dbReference type="SMART" id="SM00825">
    <property type="entry name" value="PKS_KS"/>
    <property type="match status" value="1"/>
</dbReference>
<dbReference type="InterPro" id="IPR014043">
    <property type="entry name" value="Acyl_transferase_dom"/>
</dbReference>
<dbReference type="InterPro" id="IPR016039">
    <property type="entry name" value="Thiolase-like"/>
</dbReference>
<dbReference type="Gene3D" id="3.10.129.110">
    <property type="entry name" value="Polyketide synthase dehydratase"/>
    <property type="match status" value="1"/>
</dbReference>
<keyword evidence="4" id="KW-0012">Acyltransferase</keyword>
<dbReference type="PROSITE" id="PS50075">
    <property type="entry name" value="CARRIER"/>
    <property type="match status" value="2"/>
</dbReference>
<feature type="region of interest" description="Disordered" evidence="6">
    <location>
        <begin position="353"/>
        <end position="373"/>
    </location>
</feature>
<dbReference type="SUPFAM" id="SSF52151">
    <property type="entry name" value="FabD/lysophospholipase-like"/>
    <property type="match status" value="1"/>
</dbReference>
<dbReference type="InterPro" id="IPR013120">
    <property type="entry name" value="FAR_NAD-bd"/>
</dbReference>
<dbReference type="Gene3D" id="3.40.47.10">
    <property type="match status" value="1"/>
</dbReference>
<keyword evidence="11" id="KW-1185">Reference proteome</keyword>
<feature type="region of interest" description="C-terminal hotdog fold" evidence="5">
    <location>
        <begin position="1459"/>
        <end position="1609"/>
    </location>
</feature>
<name>A0ABR4P392_9HELO</name>
<dbReference type="InterPro" id="IPR009081">
    <property type="entry name" value="PP-bd_ACP"/>
</dbReference>
<dbReference type="Pfam" id="PF00109">
    <property type="entry name" value="ketoacyl-synt"/>
    <property type="match status" value="1"/>
</dbReference>
<evidence type="ECO:0000259" key="8">
    <source>
        <dbReference type="PROSITE" id="PS52004"/>
    </source>
</evidence>
<dbReference type="SUPFAM" id="SSF47336">
    <property type="entry name" value="ACP-like"/>
    <property type="match status" value="2"/>
</dbReference>
<dbReference type="PROSITE" id="PS00606">
    <property type="entry name" value="KS3_1"/>
    <property type="match status" value="1"/>
</dbReference>
<dbReference type="PANTHER" id="PTHR43775">
    <property type="entry name" value="FATTY ACID SYNTHASE"/>
    <property type="match status" value="1"/>
</dbReference>
<feature type="compositionally biased region" description="Polar residues" evidence="6">
    <location>
        <begin position="1756"/>
        <end position="1774"/>
    </location>
</feature>
<dbReference type="InterPro" id="IPR014030">
    <property type="entry name" value="Ketoacyl_synth_N"/>
</dbReference>
<dbReference type="InterPro" id="IPR030918">
    <property type="entry name" value="PT_fungal_PKS"/>
</dbReference>
<feature type="domain" description="PKS/mFAS DH" evidence="9">
    <location>
        <begin position="1300"/>
        <end position="1609"/>
    </location>
</feature>
<evidence type="ECO:0000259" key="9">
    <source>
        <dbReference type="PROSITE" id="PS52019"/>
    </source>
</evidence>
<dbReference type="Pfam" id="PF02801">
    <property type="entry name" value="Ketoacyl-synt_C"/>
    <property type="match status" value="1"/>
</dbReference>
<proteinExistence type="predicted"/>
<feature type="domain" description="Carrier" evidence="7">
    <location>
        <begin position="1675"/>
        <end position="1750"/>
    </location>
</feature>
<dbReference type="InterPro" id="IPR016036">
    <property type="entry name" value="Malonyl_transacylase_ACP-bd"/>
</dbReference>
<dbReference type="InterPro" id="IPR042104">
    <property type="entry name" value="PKS_dehydratase_sf"/>
</dbReference>
<feature type="region of interest" description="Disordered" evidence="6">
    <location>
        <begin position="1875"/>
        <end position="1897"/>
    </location>
</feature>
<dbReference type="SUPFAM" id="SSF53901">
    <property type="entry name" value="Thiolase-like"/>
    <property type="match status" value="1"/>
</dbReference>
<reference evidence="10 11" key="1">
    <citation type="submission" date="2024-06" db="EMBL/GenBank/DDBJ databases">
        <title>Complete genome of Phlyctema vagabunda strain 19-DSS-EL-015.</title>
        <authorList>
            <person name="Fiorenzani C."/>
        </authorList>
    </citation>
    <scope>NUCLEOTIDE SEQUENCE [LARGE SCALE GENOMIC DNA]</scope>
    <source>
        <strain evidence="10 11">19-DSS-EL-015</strain>
    </source>
</reference>
<dbReference type="Pfam" id="PF07993">
    <property type="entry name" value="NAD_binding_4"/>
    <property type="match status" value="1"/>
</dbReference>
<evidence type="ECO:0000256" key="6">
    <source>
        <dbReference type="SAM" id="MobiDB-lite"/>
    </source>
</evidence>
<dbReference type="Proteomes" id="UP001629113">
    <property type="component" value="Unassembled WGS sequence"/>
</dbReference>
<dbReference type="NCBIfam" id="TIGR04532">
    <property type="entry name" value="PT_fungal_PKS"/>
    <property type="match status" value="1"/>
</dbReference>
<dbReference type="SUPFAM" id="SSF51735">
    <property type="entry name" value="NAD(P)-binding Rossmann-fold domains"/>
    <property type="match status" value="1"/>
</dbReference>
<dbReference type="Gene3D" id="3.40.366.10">
    <property type="entry name" value="Malonyl-Coenzyme A Acyl Carrier Protein, domain 2"/>
    <property type="match status" value="2"/>
</dbReference>
<dbReference type="SUPFAM" id="SSF55048">
    <property type="entry name" value="Probable ACP-binding domain of malonyl-CoA ACP transacylase"/>
    <property type="match status" value="1"/>
</dbReference>
<evidence type="ECO:0000256" key="3">
    <source>
        <dbReference type="ARBA" id="ARBA00022679"/>
    </source>
</evidence>
<feature type="compositionally biased region" description="Polar residues" evidence="6">
    <location>
        <begin position="1880"/>
        <end position="1897"/>
    </location>
</feature>
<dbReference type="InterPro" id="IPR036736">
    <property type="entry name" value="ACP-like_sf"/>
</dbReference>
<dbReference type="SMART" id="SM00823">
    <property type="entry name" value="PKS_PP"/>
    <property type="match status" value="2"/>
</dbReference>
<organism evidence="10 11">
    <name type="scientific">Phlyctema vagabunda</name>
    <dbReference type="NCBI Taxonomy" id="108571"/>
    <lineage>
        <taxon>Eukaryota</taxon>
        <taxon>Fungi</taxon>
        <taxon>Dikarya</taxon>
        <taxon>Ascomycota</taxon>
        <taxon>Pezizomycotina</taxon>
        <taxon>Leotiomycetes</taxon>
        <taxon>Helotiales</taxon>
        <taxon>Dermateaceae</taxon>
        <taxon>Phlyctema</taxon>
    </lineage>
</organism>
<dbReference type="PROSITE" id="PS52019">
    <property type="entry name" value="PKS_MFAS_DH"/>
    <property type="match status" value="1"/>
</dbReference>
<dbReference type="PANTHER" id="PTHR43775:SF40">
    <property type="entry name" value="NORSOLORINIC ACID SYNTHASE STCA"/>
    <property type="match status" value="1"/>
</dbReference>
<dbReference type="InterPro" id="IPR020841">
    <property type="entry name" value="PKS_Beta-ketoAc_synthase_dom"/>
</dbReference>
<accession>A0ABR4P392</accession>
<dbReference type="Gene3D" id="3.40.50.720">
    <property type="entry name" value="NAD(P)-binding Rossmann-like Domain"/>
    <property type="match status" value="1"/>
</dbReference>
<dbReference type="CDD" id="cd00833">
    <property type="entry name" value="PKS"/>
    <property type="match status" value="1"/>
</dbReference>
<feature type="active site" description="Proton donor; for dehydratase activity" evidence="5">
    <location>
        <position position="1519"/>
    </location>
</feature>
<dbReference type="Gene3D" id="1.10.1200.10">
    <property type="entry name" value="ACP-like"/>
    <property type="match status" value="2"/>
</dbReference>
<comment type="caution">
    <text evidence="10">The sequence shown here is derived from an EMBL/GenBank/DDBJ whole genome shotgun (WGS) entry which is preliminary data.</text>
</comment>
<feature type="region of interest" description="N-terminal hotdog fold" evidence="5">
    <location>
        <begin position="1300"/>
        <end position="1432"/>
    </location>
</feature>
<dbReference type="SMART" id="SM00827">
    <property type="entry name" value="PKS_AT"/>
    <property type="match status" value="1"/>
</dbReference>
<dbReference type="InterPro" id="IPR036291">
    <property type="entry name" value="NAD(P)-bd_dom_sf"/>
</dbReference>
<dbReference type="Pfam" id="PF00550">
    <property type="entry name" value="PP-binding"/>
    <property type="match status" value="2"/>
</dbReference>
<evidence type="ECO:0000259" key="7">
    <source>
        <dbReference type="PROSITE" id="PS50075"/>
    </source>
</evidence>
<gene>
    <name evidence="10" type="ORF">PVAG01_10772</name>
</gene>
<evidence type="ECO:0000256" key="2">
    <source>
        <dbReference type="ARBA" id="ARBA00022553"/>
    </source>
</evidence>
<protein>
    <submittedName>
        <fullName evidence="10">Beta-ketoacyl synthase domain-containing protein</fullName>
    </submittedName>
</protein>
<dbReference type="InterPro" id="IPR032088">
    <property type="entry name" value="SAT"/>
</dbReference>
<dbReference type="Pfam" id="PF16073">
    <property type="entry name" value="SAT"/>
    <property type="match status" value="1"/>
</dbReference>